<accession>A0A6C2CNZ2</accession>
<reference evidence="1 2" key="1">
    <citation type="submission" date="2019-01" db="EMBL/GenBank/DDBJ databases">
        <title>Zoogloea oleivorans genome sequencing and assembly.</title>
        <authorList>
            <person name="Tancsics A."/>
            <person name="Farkas M."/>
            <person name="Kriszt B."/>
            <person name="Maroti G."/>
            <person name="Horvath B."/>
        </authorList>
    </citation>
    <scope>NUCLEOTIDE SEQUENCE [LARGE SCALE GENOMIC DNA]</scope>
    <source>
        <strain evidence="1 2">Buc</strain>
    </source>
</reference>
<dbReference type="InterPro" id="IPR029068">
    <property type="entry name" value="Glyas_Bleomycin-R_OHBP_Dase"/>
</dbReference>
<dbReference type="Gene3D" id="3.10.180.10">
    <property type="entry name" value="2,3-Dihydroxybiphenyl 1,2-Dioxygenase, domain 1"/>
    <property type="match status" value="1"/>
</dbReference>
<dbReference type="Pfam" id="PF13669">
    <property type="entry name" value="Glyoxalase_4"/>
    <property type="match status" value="1"/>
</dbReference>
<keyword evidence="2" id="KW-1185">Reference proteome</keyword>
<evidence type="ECO:0000313" key="2">
    <source>
        <dbReference type="Proteomes" id="UP000389128"/>
    </source>
</evidence>
<evidence type="ECO:0008006" key="3">
    <source>
        <dbReference type="Google" id="ProtNLM"/>
    </source>
</evidence>
<dbReference type="Proteomes" id="UP000389128">
    <property type="component" value="Unassembled WGS sequence"/>
</dbReference>
<comment type="caution">
    <text evidence="1">The sequence shown here is derived from an EMBL/GenBank/DDBJ whole genome shotgun (WGS) entry which is preliminary data.</text>
</comment>
<dbReference type="OrthoDB" id="9792173at2"/>
<organism evidence="1 2">
    <name type="scientific">Zoogloea oleivorans</name>
    <dbReference type="NCBI Taxonomy" id="1552750"/>
    <lineage>
        <taxon>Bacteria</taxon>
        <taxon>Pseudomonadati</taxon>
        <taxon>Pseudomonadota</taxon>
        <taxon>Betaproteobacteria</taxon>
        <taxon>Rhodocyclales</taxon>
        <taxon>Zoogloeaceae</taxon>
        <taxon>Zoogloea</taxon>
    </lineage>
</organism>
<protein>
    <recommendedName>
        <fullName evidence="3">VOC domain-containing protein</fullName>
    </recommendedName>
</protein>
<dbReference type="EMBL" id="SDKK01000013">
    <property type="protein sequence ID" value="TYC55299.1"/>
    <property type="molecule type" value="Genomic_DNA"/>
</dbReference>
<dbReference type="AlphaFoldDB" id="A0A6C2CNZ2"/>
<proteinExistence type="predicted"/>
<dbReference type="RefSeq" id="WP_148579866.1">
    <property type="nucleotide sequence ID" value="NZ_SDKK01000013.1"/>
</dbReference>
<evidence type="ECO:0000313" key="1">
    <source>
        <dbReference type="EMBL" id="TYC55299.1"/>
    </source>
</evidence>
<sequence length="175" mass="19204">MALPIRQIAYFVPDVRVAAARHAALFGSGPYFVAEHIPLRKALYRGQESQLDHSSAYGQWGELMVEFVQQNKPDPSAFHDMYPEGSGSAGIHHVALFVDDLPSAIAAHKAAGREIALYAEMNDGFAFAMVDTVAEYGHMIELYSPTEVLTGFYAFVKTAAEGFDGTDAVRDIRFD</sequence>
<dbReference type="SUPFAM" id="SSF54593">
    <property type="entry name" value="Glyoxalase/Bleomycin resistance protein/Dihydroxybiphenyl dioxygenase"/>
    <property type="match status" value="1"/>
</dbReference>
<gene>
    <name evidence="1" type="ORF">ETQ85_14905</name>
</gene>
<name>A0A6C2CNZ2_9RHOO</name>